<evidence type="ECO:0000313" key="1">
    <source>
        <dbReference type="EMBL" id="QHT99945.1"/>
    </source>
</evidence>
<dbReference type="AlphaFoldDB" id="A0A6C0J5H1"/>
<name>A0A6C0J5H1_9ZZZZ</name>
<sequence length="251" mass="28450">MEEEEGSFLRRPKRMLEEEEGPKCDPVWRKGYRVSPEEVNNTYKIRLPCLENAILWNVTVDGVVIRKEPGQKGPVGGALLLPPTERVAFENYLRAIPRLHPEQITQDGVYTWIMYDGGQFVATRVDTPFEVGTVHNSLALSVGAHVINGAGELKKNGSSIAFNLESGSFMKPWLRSKERDRYCPTKKLEDYVEDKIRILFPGAFYLGRSFITQDAFPITQDVLDVYLHAGFRVVPLTAENIQKCEEMATMP</sequence>
<dbReference type="EMBL" id="MN740319">
    <property type="protein sequence ID" value="QHT99945.1"/>
    <property type="molecule type" value="Genomic_DNA"/>
</dbReference>
<organism evidence="1">
    <name type="scientific">viral metagenome</name>
    <dbReference type="NCBI Taxonomy" id="1070528"/>
    <lineage>
        <taxon>unclassified sequences</taxon>
        <taxon>metagenomes</taxon>
        <taxon>organismal metagenomes</taxon>
    </lineage>
</organism>
<reference evidence="1" key="1">
    <citation type="journal article" date="2020" name="Nature">
        <title>Giant virus diversity and host interactions through global metagenomics.</title>
        <authorList>
            <person name="Schulz F."/>
            <person name="Roux S."/>
            <person name="Paez-Espino D."/>
            <person name="Jungbluth S."/>
            <person name="Walsh D.A."/>
            <person name="Denef V.J."/>
            <person name="McMahon K.D."/>
            <person name="Konstantinidis K.T."/>
            <person name="Eloe-Fadrosh E.A."/>
            <person name="Kyrpides N.C."/>
            <person name="Woyke T."/>
        </authorList>
    </citation>
    <scope>NUCLEOTIDE SEQUENCE</scope>
    <source>
        <strain evidence="1">GVMAG-M-3300025778-1</strain>
    </source>
</reference>
<protein>
    <submittedName>
        <fullName evidence="1">Uncharacterized protein</fullName>
    </submittedName>
</protein>
<proteinExistence type="predicted"/>
<accession>A0A6C0J5H1</accession>